<dbReference type="EMBL" id="SDIL01000032">
    <property type="protein sequence ID" value="RXK39380.1"/>
    <property type="molecule type" value="Genomic_DNA"/>
</dbReference>
<protein>
    <submittedName>
        <fullName evidence="1">Uncharacterized protein</fullName>
    </submittedName>
</protein>
<name>A0A4Q1BNP6_TREME</name>
<organism evidence="1 2">
    <name type="scientific">Tremella mesenterica</name>
    <name type="common">Jelly fungus</name>
    <dbReference type="NCBI Taxonomy" id="5217"/>
    <lineage>
        <taxon>Eukaryota</taxon>
        <taxon>Fungi</taxon>
        <taxon>Dikarya</taxon>
        <taxon>Basidiomycota</taxon>
        <taxon>Agaricomycotina</taxon>
        <taxon>Tremellomycetes</taxon>
        <taxon>Tremellales</taxon>
        <taxon>Tremellaceae</taxon>
        <taxon>Tremella</taxon>
    </lineage>
</organism>
<sequence>MASSDEEMLEMSPVQFRMIATCTCNVTPSAEELNVAVQNRLPPSDVGARVMFTILQGTDSTSNFDEETMTDIDKAIQNPSAIIPIHSLFYFDEETENLTLPGLYTLIGFEMNLESVVRTNCNAEGDTDQVENTFSKPYLGFMTRDELLRMKRDFFKVLHDGVSEGMNEADAADWCICDGSGFVVDGEGKGVSVNVTYRRRRVIILRTHQSNKNERLLSLQRKIGYSSGHQPPPTELYR</sequence>
<proteinExistence type="predicted"/>
<comment type="caution">
    <text evidence="1">The sequence shown here is derived from an EMBL/GenBank/DDBJ whole genome shotgun (WGS) entry which is preliminary data.</text>
</comment>
<dbReference type="InParanoid" id="A0A4Q1BNP6"/>
<dbReference type="VEuPathDB" id="FungiDB:TREMEDRAFT_62164"/>
<gene>
    <name evidence="1" type="ORF">M231_03333</name>
</gene>
<evidence type="ECO:0000313" key="2">
    <source>
        <dbReference type="Proteomes" id="UP000289152"/>
    </source>
</evidence>
<dbReference type="AlphaFoldDB" id="A0A4Q1BNP6"/>
<evidence type="ECO:0000313" key="1">
    <source>
        <dbReference type="EMBL" id="RXK39380.1"/>
    </source>
</evidence>
<dbReference type="Proteomes" id="UP000289152">
    <property type="component" value="Unassembled WGS sequence"/>
</dbReference>
<keyword evidence="2" id="KW-1185">Reference proteome</keyword>
<reference evidence="1 2" key="1">
    <citation type="submission" date="2016-06" db="EMBL/GenBank/DDBJ databases">
        <title>Evolution of pathogenesis and genome organization in the Tremellales.</title>
        <authorList>
            <person name="Cuomo C."/>
            <person name="Litvintseva A."/>
            <person name="Heitman J."/>
            <person name="Chen Y."/>
            <person name="Sun S."/>
            <person name="Springer D."/>
            <person name="Dromer F."/>
            <person name="Young S."/>
            <person name="Zeng Q."/>
            <person name="Chapman S."/>
            <person name="Gujja S."/>
            <person name="Saif S."/>
            <person name="Birren B."/>
        </authorList>
    </citation>
    <scope>NUCLEOTIDE SEQUENCE [LARGE SCALE GENOMIC DNA]</scope>
    <source>
        <strain evidence="1 2">ATCC 28783</strain>
    </source>
</reference>
<accession>A0A4Q1BNP6</accession>